<dbReference type="InterPro" id="IPR036265">
    <property type="entry name" value="HIT-like_sf"/>
</dbReference>
<feature type="compositionally biased region" description="Polar residues" evidence="1">
    <location>
        <begin position="282"/>
        <end position="292"/>
    </location>
</feature>
<keyword evidence="3" id="KW-0378">Hydrolase</keyword>
<dbReference type="AlphaFoldDB" id="M9LT94"/>
<protein>
    <submittedName>
        <fullName evidence="3">Predicted hydrolase</fullName>
    </submittedName>
</protein>
<accession>M9LT94</accession>
<dbReference type="GO" id="GO:0005634">
    <property type="term" value="C:nucleus"/>
    <property type="evidence" value="ECO:0007669"/>
    <property type="project" value="TreeGrafter"/>
</dbReference>
<dbReference type="STRING" id="1151754.M9LT94"/>
<gene>
    <name evidence="3" type="ORF">PANT_5c00075</name>
</gene>
<dbReference type="Pfam" id="PF16278">
    <property type="entry name" value="zf-C2HE"/>
    <property type="match status" value="1"/>
</dbReference>
<dbReference type="Proteomes" id="UP000011976">
    <property type="component" value="Unassembled WGS sequence"/>
</dbReference>
<dbReference type="GO" id="GO:0000012">
    <property type="term" value="P:single strand break repair"/>
    <property type="evidence" value="ECO:0007669"/>
    <property type="project" value="TreeGrafter"/>
</dbReference>
<dbReference type="GO" id="GO:0003725">
    <property type="term" value="F:double-stranded RNA binding"/>
    <property type="evidence" value="ECO:0007669"/>
    <property type="project" value="TreeGrafter"/>
</dbReference>
<evidence type="ECO:0000259" key="2">
    <source>
        <dbReference type="Pfam" id="PF16278"/>
    </source>
</evidence>
<dbReference type="EMBL" id="DF196771">
    <property type="protein sequence ID" value="GAC71789.1"/>
    <property type="molecule type" value="Genomic_DNA"/>
</dbReference>
<name>M9LT94_PSEA3</name>
<reference evidence="4" key="1">
    <citation type="journal article" date="2013" name="Genome Announc.">
        <title>Genome sequence of the basidiomycetous yeast Pseudozyma antarctica T-34, a producer of the glycolipid biosurfactants mannosylerythritol lipids.</title>
        <authorList>
            <person name="Morita T."/>
            <person name="Koike H."/>
            <person name="Koyama Y."/>
            <person name="Hagiwara H."/>
            <person name="Ito E."/>
            <person name="Fukuoka T."/>
            <person name="Imura T."/>
            <person name="Machida M."/>
            <person name="Kitamoto D."/>
        </authorList>
    </citation>
    <scope>NUCLEOTIDE SEQUENCE [LARGE SCALE GENOMIC DNA]</scope>
    <source>
        <strain evidence="4">T-34</strain>
    </source>
</reference>
<dbReference type="SUPFAM" id="SSF54197">
    <property type="entry name" value="HIT-like"/>
    <property type="match status" value="2"/>
</dbReference>
<feature type="compositionally biased region" description="Acidic residues" evidence="1">
    <location>
        <begin position="293"/>
        <end position="304"/>
    </location>
</feature>
<dbReference type="Pfam" id="PF11969">
    <property type="entry name" value="DcpS_C"/>
    <property type="match status" value="1"/>
</dbReference>
<feature type="compositionally biased region" description="Basic and acidic residues" evidence="1">
    <location>
        <begin position="267"/>
        <end position="281"/>
    </location>
</feature>
<dbReference type="GO" id="GO:0003697">
    <property type="term" value="F:single-stranded DNA binding"/>
    <property type="evidence" value="ECO:0007669"/>
    <property type="project" value="TreeGrafter"/>
</dbReference>
<feature type="region of interest" description="Disordered" evidence="1">
    <location>
        <begin position="247"/>
        <end position="304"/>
    </location>
</feature>
<dbReference type="Gene3D" id="3.30.428.10">
    <property type="entry name" value="HIT-like"/>
    <property type="match status" value="1"/>
</dbReference>
<dbReference type="OrthoDB" id="3512845at2759"/>
<sequence>MPQAWNQALVRIASAKDPNALPTDDRVLFYDDRTITIYDKFAKAQYHFLVLPRIPFKLANGRDKGKPAQAPPALSAANGKLTLGSTSSNSVPASHLRNISALMTSPYVVEVLAAVREASDRVLEHIRDDMQRKHGVTWSIERAFHAVPSMEHLHLHVTSMDLLSDRLKHKKHYLSFVPTVDFAQRLDDVDKMVAEGRQALPKSERAYENSLKGPLASHHTGQRFKFFPELKAHLESHWRDTVLAQGETGPETHAESTASKRAASIGAEEHSTSRRKVESHQPESTSGPNATESDTDEEPALPLR</sequence>
<dbReference type="GO" id="GO:1990165">
    <property type="term" value="F:single-strand break-containing DNA binding"/>
    <property type="evidence" value="ECO:0007669"/>
    <property type="project" value="TreeGrafter"/>
</dbReference>
<evidence type="ECO:0000313" key="3">
    <source>
        <dbReference type="EMBL" id="GAC71789.1"/>
    </source>
</evidence>
<dbReference type="PANTHER" id="PTHR12486:SF4">
    <property type="entry name" value="APRATAXIN"/>
    <property type="match status" value="1"/>
</dbReference>
<feature type="domain" description="Aprataxin C2HE/C2H2/C2HC zinc finger" evidence="2">
    <location>
        <begin position="179"/>
        <end position="239"/>
    </location>
</feature>
<evidence type="ECO:0000256" key="1">
    <source>
        <dbReference type="SAM" id="MobiDB-lite"/>
    </source>
</evidence>
<dbReference type="PANTHER" id="PTHR12486">
    <property type="entry name" value="APRATAXIN-RELATED"/>
    <property type="match status" value="1"/>
</dbReference>
<proteinExistence type="predicted"/>
<evidence type="ECO:0000313" key="4">
    <source>
        <dbReference type="Proteomes" id="UP000011976"/>
    </source>
</evidence>
<dbReference type="GO" id="GO:0030983">
    <property type="term" value="F:mismatched DNA binding"/>
    <property type="evidence" value="ECO:0007669"/>
    <property type="project" value="TreeGrafter"/>
</dbReference>
<organism evidence="3 4">
    <name type="scientific">Pseudozyma antarctica (strain T-34)</name>
    <name type="common">Yeast</name>
    <name type="synonym">Candida antarctica</name>
    <dbReference type="NCBI Taxonomy" id="1151754"/>
    <lineage>
        <taxon>Eukaryota</taxon>
        <taxon>Fungi</taxon>
        <taxon>Dikarya</taxon>
        <taxon>Basidiomycota</taxon>
        <taxon>Ustilaginomycotina</taxon>
        <taxon>Ustilaginomycetes</taxon>
        <taxon>Ustilaginales</taxon>
        <taxon>Ustilaginaceae</taxon>
        <taxon>Moesziomyces</taxon>
    </lineage>
</organism>
<dbReference type="GO" id="GO:0033699">
    <property type="term" value="F:DNA 5'-adenosine monophosphate hydrolase activity"/>
    <property type="evidence" value="ECO:0007669"/>
    <property type="project" value="TreeGrafter"/>
</dbReference>
<dbReference type="InterPro" id="IPR032566">
    <property type="entry name" value="Znf-C2HE"/>
</dbReference>